<dbReference type="FunFam" id="3.40.50.2000:FF:000023">
    <property type="entry name" value="ADP-heptose--LPS heptosyltransferase II"/>
    <property type="match status" value="1"/>
</dbReference>
<evidence type="ECO:0000256" key="4">
    <source>
        <dbReference type="ARBA" id="ARBA00044042"/>
    </source>
</evidence>
<reference evidence="6 7" key="1">
    <citation type="submission" date="2017-01" db="EMBL/GenBank/DDBJ databases">
        <title>Genome Sequencing of a Marine Spirillum, Oceanospirillum multiglobuliferum ATCC 33336, from Japan.</title>
        <authorList>
            <person name="Carney J.G."/>
            <person name="Trachtenberg A.M."/>
            <person name="Rheaume B.A."/>
            <person name="Linnane J.D."/>
            <person name="Pitts N.L."/>
            <person name="Mykles D.L."/>
            <person name="Maclea K.S."/>
        </authorList>
    </citation>
    <scope>NUCLEOTIDE SEQUENCE [LARGE SCALE GENOMIC DNA]</scope>
    <source>
        <strain evidence="6 7">ATCC 33336</strain>
    </source>
</reference>
<keyword evidence="2 6" id="KW-0808">Transferase</keyword>
<dbReference type="EMBL" id="MTSM01000027">
    <property type="protein sequence ID" value="OPX54367.1"/>
    <property type="molecule type" value="Genomic_DNA"/>
</dbReference>
<dbReference type="InterPro" id="IPR002201">
    <property type="entry name" value="Glyco_trans_9"/>
</dbReference>
<proteinExistence type="inferred from homology"/>
<name>A0A1T4S986_9GAMM</name>
<comment type="similarity">
    <text evidence="3">Belongs to the glycosyltransferase 9 family.</text>
</comment>
<accession>A0A1T4S986</accession>
<dbReference type="PANTHER" id="PTHR30160:SF7">
    <property type="entry name" value="ADP-HEPTOSE--LPS HEPTOSYLTRANSFERASE 2"/>
    <property type="match status" value="1"/>
</dbReference>
<dbReference type="EC" id="2.4.99.24" evidence="4"/>
<keyword evidence="7" id="KW-1185">Reference proteome</keyword>
<evidence type="ECO:0000256" key="3">
    <source>
        <dbReference type="ARBA" id="ARBA00043995"/>
    </source>
</evidence>
<dbReference type="RefSeq" id="WP_078746370.1">
    <property type="nucleotide sequence ID" value="NZ_FUXG01000026.1"/>
</dbReference>
<organism evidence="6 7">
    <name type="scientific">Oceanospirillum multiglobuliferum</name>
    <dbReference type="NCBI Taxonomy" id="64969"/>
    <lineage>
        <taxon>Bacteria</taxon>
        <taxon>Pseudomonadati</taxon>
        <taxon>Pseudomonadota</taxon>
        <taxon>Gammaproteobacteria</taxon>
        <taxon>Oceanospirillales</taxon>
        <taxon>Oceanospirillaceae</taxon>
        <taxon>Oceanospirillum</taxon>
    </lineage>
</organism>
<dbReference type="OrthoDB" id="9797795at2"/>
<protein>
    <recommendedName>
        <fullName evidence="4">lipopolysaccharide heptosyltransferase II</fullName>
        <ecNumber evidence="4">2.4.99.24</ecNumber>
    </recommendedName>
</protein>
<dbReference type="CDD" id="cd03789">
    <property type="entry name" value="GT9_LPS_heptosyltransferase"/>
    <property type="match status" value="1"/>
</dbReference>
<evidence type="ECO:0000313" key="6">
    <source>
        <dbReference type="EMBL" id="OPX54367.1"/>
    </source>
</evidence>
<evidence type="ECO:0000313" key="7">
    <source>
        <dbReference type="Proteomes" id="UP000191418"/>
    </source>
</evidence>
<gene>
    <name evidence="6" type="ORF">BTE48_14590</name>
</gene>
<dbReference type="NCBIfam" id="TIGR02195">
    <property type="entry name" value="heptsyl_trn_II"/>
    <property type="match status" value="1"/>
</dbReference>
<dbReference type="Pfam" id="PF01075">
    <property type="entry name" value="Glyco_transf_9"/>
    <property type="match status" value="1"/>
</dbReference>
<comment type="caution">
    <text evidence="6">The sequence shown here is derived from an EMBL/GenBank/DDBJ whole genome shotgun (WGS) entry which is preliminary data.</text>
</comment>
<dbReference type="GO" id="GO:0005829">
    <property type="term" value="C:cytosol"/>
    <property type="evidence" value="ECO:0007669"/>
    <property type="project" value="TreeGrafter"/>
</dbReference>
<evidence type="ECO:0000256" key="1">
    <source>
        <dbReference type="ARBA" id="ARBA00022676"/>
    </source>
</evidence>
<evidence type="ECO:0000256" key="2">
    <source>
        <dbReference type="ARBA" id="ARBA00022679"/>
    </source>
</evidence>
<dbReference type="Gene3D" id="3.40.50.2000">
    <property type="entry name" value="Glycogen Phosphorylase B"/>
    <property type="match status" value="2"/>
</dbReference>
<keyword evidence="1" id="KW-0328">Glycosyltransferase</keyword>
<sequence>MEKVLVVGPSWVGDMVMAQSLFKQLKQSSPELIIDVLAPEWSKPILARMPEVRQAIVLPTNHGELKLANRWRLGVSLRSEAYTQAIVLPRSWKSALAPYAANIPLRTGFHGEQRFIILNDRRRLDKKQLDQTVKRFYALGLRADEALGDIPYPKLSVDPNNQQQLISKYQLNRQLPAIALMPGAEYGPAKQWPLSHFKTLAETLAENGYQVWIIGGTKDKTAGEKIAESGKANIYNLCGSTSLSDAVDLLALTQQAVTNDSGLMHVAAAVGTFVQGIYGSSSPKYTPPLTDKHKIHSLSLECSPCFKRNCPLGHTNCLNHIQVEAIIKGIEHAMHP</sequence>
<dbReference type="Proteomes" id="UP000191418">
    <property type="component" value="Unassembled WGS sequence"/>
</dbReference>
<dbReference type="PANTHER" id="PTHR30160">
    <property type="entry name" value="TETRAACYLDISACCHARIDE 4'-KINASE-RELATED"/>
    <property type="match status" value="1"/>
</dbReference>
<dbReference type="GO" id="GO:0008713">
    <property type="term" value="F:ADP-heptose-lipopolysaccharide heptosyltransferase activity"/>
    <property type="evidence" value="ECO:0007669"/>
    <property type="project" value="UniProtKB-EC"/>
</dbReference>
<evidence type="ECO:0000256" key="5">
    <source>
        <dbReference type="ARBA" id="ARBA00047503"/>
    </source>
</evidence>
<dbReference type="AlphaFoldDB" id="A0A1T4S986"/>
<dbReference type="STRING" id="64969.SAMN02745127_02851"/>
<dbReference type="InterPro" id="IPR051199">
    <property type="entry name" value="LPS_LOS_Heptosyltrfase"/>
</dbReference>
<dbReference type="InterPro" id="IPR011910">
    <property type="entry name" value="RfaF"/>
</dbReference>
<dbReference type="GO" id="GO:0009244">
    <property type="term" value="P:lipopolysaccharide core region biosynthetic process"/>
    <property type="evidence" value="ECO:0007669"/>
    <property type="project" value="TreeGrafter"/>
</dbReference>
<comment type="catalytic activity">
    <reaction evidence="5">
        <text>an L-alpha-D-Hep-(1-&gt;5)-[alpha-Kdo-(2-&gt;4)]-alpha-Kdo-(2-&gt;6)-lipid A + ADP-L-glycero-beta-D-manno-heptose = an L-alpha-D-Hep-(1-&gt;3)-L-alpha-D-Hep-(1-&gt;5)-[alpha-Kdo-(2-&gt;4)]-alpha-Kdo-(2-&gt;6)-lipid A + ADP + H(+)</text>
        <dbReference type="Rhea" id="RHEA:74071"/>
        <dbReference type="ChEBI" id="CHEBI:15378"/>
        <dbReference type="ChEBI" id="CHEBI:61506"/>
        <dbReference type="ChEBI" id="CHEBI:193068"/>
        <dbReference type="ChEBI" id="CHEBI:193069"/>
        <dbReference type="ChEBI" id="CHEBI:456216"/>
        <dbReference type="EC" id="2.4.99.24"/>
    </reaction>
</comment>
<dbReference type="SUPFAM" id="SSF53756">
    <property type="entry name" value="UDP-Glycosyltransferase/glycogen phosphorylase"/>
    <property type="match status" value="1"/>
</dbReference>